<dbReference type="AlphaFoldDB" id="A0A6M4PGD7"/>
<dbReference type="EMBL" id="CP053189">
    <property type="protein sequence ID" value="QJS09584.1"/>
    <property type="molecule type" value="Genomic_DNA"/>
</dbReference>
<reference evidence="1 2" key="1">
    <citation type="submission" date="2020-05" db="EMBL/GenBank/DDBJ databases">
        <authorList>
            <person name="Li K."/>
        </authorList>
    </citation>
    <scope>NUCLEOTIDE SEQUENCE [LARGE SCALE GENOMIC DNA]</scope>
    <source>
        <strain evidence="2">jing01</strain>
    </source>
</reference>
<dbReference type="Proteomes" id="UP000502641">
    <property type="component" value="Chromosome"/>
</dbReference>
<sequence length="92" mass="10158">MPLPAGHARFLIVFEQLRGRHYGSPIKALVNARVHFRVHGSESPTVNASVHLIGCRVPRPPVAAARRPSPRNPRFPCMLENSDGYLALDGRP</sequence>
<name>A0A6M4PGD7_9ACTN</name>
<accession>A0A6M4PGD7</accession>
<organism evidence="1 2">
    <name type="scientific">Streptomyces argyrophylli</name>
    <dbReference type="NCBI Taxonomy" id="2726118"/>
    <lineage>
        <taxon>Bacteria</taxon>
        <taxon>Bacillati</taxon>
        <taxon>Actinomycetota</taxon>
        <taxon>Actinomycetes</taxon>
        <taxon>Kitasatosporales</taxon>
        <taxon>Streptomycetaceae</taxon>
        <taxon>Streptomyces</taxon>
    </lineage>
</organism>
<evidence type="ECO:0000313" key="2">
    <source>
        <dbReference type="Proteomes" id="UP000502641"/>
    </source>
</evidence>
<evidence type="ECO:0000313" key="1">
    <source>
        <dbReference type="EMBL" id="QJS09584.1"/>
    </source>
</evidence>
<gene>
    <name evidence="1" type="ORF">HKX69_08630</name>
</gene>
<protein>
    <submittedName>
        <fullName evidence="1">Uncharacterized protein</fullName>
    </submittedName>
</protein>
<dbReference type="KEGG" id="sarg:HKX69_08630"/>
<proteinExistence type="predicted"/>
<keyword evidence="2" id="KW-1185">Reference proteome</keyword>